<comment type="pathway">
    <text evidence="1">Amino-acid biosynthesis; L-proline biosynthesis; L-glutamate 5-semialdehyde from L-glutamate: step 1/2.</text>
</comment>
<dbReference type="PANTHER" id="PTHR43654:SF1">
    <property type="entry name" value="ISOPENTENYL PHOSPHATE KINASE"/>
    <property type="match status" value="1"/>
</dbReference>
<comment type="subcellular location">
    <subcellularLocation>
        <location evidence="1">Cytoplasm</location>
    </subcellularLocation>
</comment>
<dbReference type="GO" id="GO:0004349">
    <property type="term" value="F:glutamate 5-kinase activity"/>
    <property type="evidence" value="ECO:0007669"/>
    <property type="project" value="UniProtKB-UniRule"/>
</dbReference>
<dbReference type="PATRIC" id="fig|1267766.3.peg.1338"/>
<dbReference type="InterPro" id="IPR002478">
    <property type="entry name" value="PUA"/>
</dbReference>
<dbReference type="GO" id="GO:0003723">
    <property type="term" value="F:RNA binding"/>
    <property type="evidence" value="ECO:0007669"/>
    <property type="project" value="InterPro"/>
</dbReference>
<evidence type="ECO:0000256" key="1">
    <source>
        <dbReference type="HAMAP-Rule" id="MF_00456"/>
    </source>
</evidence>
<dbReference type="InterPro" id="IPR041739">
    <property type="entry name" value="G5K_ProB"/>
</dbReference>
<keyword evidence="1" id="KW-0547">Nucleotide-binding</keyword>
<dbReference type="NCBIfam" id="TIGR01027">
    <property type="entry name" value="proB"/>
    <property type="match status" value="1"/>
</dbReference>
<comment type="catalytic activity">
    <reaction evidence="1">
        <text>L-glutamate + ATP = L-glutamyl 5-phosphate + ADP</text>
        <dbReference type="Rhea" id="RHEA:14877"/>
        <dbReference type="ChEBI" id="CHEBI:29985"/>
        <dbReference type="ChEBI" id="CHEBI:30616"/>
        <dbReference type="ChEBI" id="CHEBI:58274"/>
        <dbReference type="ChEBI" id="CHEBI:456216"/>
        <dbReference type="EC" id="2.7.2.11"/>
    </reaction>
</comment>
<dbReference type="GO" id="GO:0005829">
    <property type="term" value="C:cytosol"/>
    <property type="evidence" value="ECO:0007669"/>
    <property type="project" value="TreeGrafter"/>
</dbReference>
<dbReference type="InterPro" id="IPR015947">
    <property type="entry name" value="PUA-like_sf"/>
</dbReference>
<gene>
    <name evidence="1 2" type="primary">proB</name>
    <name evidence="2" type="ORF">WYH_01330</name>
</gene>
<evidence type="ECO:0000313" key="2">
    <source>
        <dbReference type="EMBL" id="AKH42372.1"/>
    </source>
</evidence>
<keyword evidence="1" id="KW-0418">Kinase</keyword>
<dbReference type="UniPathway" id="UPA00098">
    <property type="reaction ID" value="UER00359"/>
</dbReference>
<feature type="binding site" evidence="1">
    <location>
        <position position="149"/>
    </location>
    <ligand>
        <name>substrate</name>
    </ligand>
</feature>
<evidence type="ECO:0000313" key="3">
    <source>
        <dbReference type="Proteomes" id="UP000034392"/>
    </source>
</evidence>
<dbReference type="Gene3D" id="3.40.1160.10">
    <property type="entry name" value="Acetylglutamate kinase-like"/>
    <property type="match status" value="1"/>
</dbReference>
<dbReference type="AlphaFoldDB" id="A0A0F7KT24"/>
<feature type="binding site" evidence="1">
    <location>
        <begin position="181"/>
        <end position="182"/>
    </location>
    <ligand>
        <name>ATP</name>
        <dbReference type="ChEBI" id="CHEBI:30616"/>
    </ligand>
</feature>
<feature type="binding site" evidence="1">
    <location>
        <position position="161"/>
    </location>
    <ligand>
        <name>substrate</name>
    </ligand>
</feature>
<comment type="similarity">
    <text evidence="1">Belongs to the glutamate 5-kinase family.</text>
</comment>
<dbReference type="EMBL" id="CP011452">
    <property type="protein sequence ID" value="AKH42372.1"/>
    <property type="molecule type" value="Genomic_DNA"/>
</dbReference>
<dbReference type="STRING" id="1267766.WYH_01330"/>
<keyword evidence="1" id="KW-0067">ATP-binding</keyword>
<dbReference type="PROSITE" id="PS50890">
    <property type="entry name" value="PUA"/>
    <property type="match status" value="1"/>
</dbReference>
<keyword evidence="1" id="KW-0641">Proline biosynthesis</keyword>
<dbReference type="Gene3D" id="2.30.130.10">
    <property type="entry name" value="PUA domain"/>
    <property type="match status" value="1"/>
</dbReference>
<accession>A0A0F7KT24</accession>
<feature type="binding site" evidence="1">
    <location>
        <position position="21"/>
    </location>
    <ligand>
        <name>ATP</name>
        <dbReference type="ChEBI" id="CHEBI:30616"/>
    </ligand>
</feature>
<protein>
    <recommendedName>
        <fullName evidence="1">Glutamate 5-kinase</fullName>
        <ecNumber evidence="1">2.7.2.11</ecNumber>
    </recommendedName>
    <alternativeName>
        <fullName evidence="1">Gamma-glutamyl kinase</fullName>
        <shortName evidence="1">GK</shortName>
    </alternativeName>
</protein>
<dbReference type="Pfam" id="PF00696">
    <property type="entry name" value="AA_kinase"/>
    <property type="match status" value="1"/>
</dbReference>
<dbReference type="SUPFAM" id="SSF88697">
    <property type="entry name" value="PUA domain-like"/>
    <property type="match status" value="1"/>
</dbReference>
<dbReference type="GO" id="GO:0005524">
    <property type="term" value="F:ATP binding"/>
    <property type="evidence" value="ECO:0007669"/>
    <property type="project" value="UniProtKB-KW"/>
</dbReference>
<keyword evidence="1" id="KW-0963">Cytoplasm</keyword>
<dbReference type="SMART" id="SM00359">
    <property type="entry name" value="PUA"/>
    <property type="match status" value="1"/>
</dbReference>
<dbReference type="EC" id="2.7.2.11" evidence="1"/>
<dbReference type="InterPro" id="IPR011529">
    <property type="entry name" value="Glu_5kinase"/>
</dbReference>
<dbReference type="InterPro" id="IPR001048">
    <property type="entry name" value="Asp/Glu/Uridylate_kinase"/>
</dbReference>
<dbReference type="CDD" id="cd21157">
    <property type="entry name" value="PUA_G5K"/>
    <property type="match status" value="1"/>
</dbReference>
<dbReference type="RefSeq" id="WP_046903202.1">
    <property type="nucleotide sequence ID" value="NZ_CP011452.2"/>
</dbReference>
<dbReference type="Proteomes" id="UP000034392">
    <property type="component" value="Chromosome"/>
</dbReference>
<dbReference type="InterPro" id="IPR036393">
    <property type="entry name" value="AceGlu_kinase-like_sf"/>
</dbReference>
<organism evidence="2 3">
    <name type="scientific">Croceibacterium atlanticum</name>
    <dbReference type="NCBI Taxonomy" id="1267766"/>
    <lineage>
        <taxon>Bacteria</taxon>
        <taxon>Pseudomonadati</taxon>
        <taxon>Pseudomonadota</taxon>
        <taxon>Alphaproteobacteria</taxon>
        <taxon>Sphingomonadales</taxon>
        <taxon>Erythrobacteraceae</taxon>
        <taxon>Croceibacterium</taxon>
    </lineage>
</organism>
<name>A0A0F7KT24_9SPHN</name>
<dbReference type="KEGG" id="aay:WYH_01330"/>
<dbReference type="HAMAP" id="MF_00456">
    <property type="entry name" value="ProB"/>
    <property type="match status" value="1"/>
</dbReference>
<keyword evidence="3" id="KW-1185">Reference proteome</keyword>
<dbReference type="FunFam" id="3.40.1160.10:FF:000006">
    <property type="entry name" value="Glutamate 5-kinase"/>
    <property type="match status" value="1"/>
</dbReference>
<dbReference type="InterPro" id="IPR036974">
    <property type="entry name" value="PUA_sf"/>
</dbReference>
<keyword evidence="1 2" id="KW-0808">Transferase</keyword>
<dbReference type="GO" id="GO:0055129">
    <property type="term" value="P:L-proline biosynthetic process"/>
    <property type="evidence" value="ECO:0007669"/>
    <property type="project" value="UniProtKB-UniRule"/>
</dbReference>
<dbReference type="OrthoDB" id="9804434at2"/>
<reference evidence="2" key="1">
    <citation type="submission" date="2015-05" db="EMBL/GenBank/DDBJ databases">
        <title>The complete genome of Altererythrobacter atlanticus strain 26DY36.</title>
        <authorList>
            <person name="Wu Y.-H."/>
            <person name="Cheng H."/>
            <person name="Wu X.-W."/>
        </authorList>
    </citation>
    <scope>NUCLEOTIDE SEQUENCE [LARGE SCALE GENOMIC DNA]</scope>
    <source>
        <strain evidence="2">26DY36</strain>
    </source>
</reference>
<feature type="binding site" evidence="1">
    <location>
        <begin position="223"/>
        <end position="229"/>
    </location>
    <ligand>
        <name>ATP</name>
        <dbReference type="ChEBI" id="CHEBI:30616"/>
    </ligand>
</feature>
<feature type="binding site" evidence="1">
    <location>
        <position position="61"/>
    </location>
    <ligand>
        <name>substrate</name>
    </ligand>
</feature>
<sequence length="377" mass="39575">MSISKLSDLADPEITPRLVFKIGSALLFGRGGVADREWLAGLVWEIADARERGQQVIVVCSGAVALGAAKLGFEKGGRGSLADAQASAAVGQIELAGLWSQLLGAHGITAAQILLTLDDLEGRRRYLNVSATLGRLLKAGAVPVVNENDSVATDGIRFGDNDRLAARVAQAGKADAIVLFSDVDGLYDRNPAEEGAQLLRVVEGVTEAEHAMASGSSGSGMGSGGMTTKLRAVEIAERAGISLTIVNGTHRRPFGKAIDSDTGTLFLPKRRDTGRKAWLGGRMRMKGHLVVDTGCAKALTSGSSLLASGITAVEGEFTRGDPVGIKDQDGRALAKGLAEYDSFEILRIMGTRSEDQAMLLGYSPRSAVVHRDQLVLL</sequence>
<comment type="function">
    <text evidence="1">Catalyzes the transfer of a phosphate group to glutamate to form L-glutamate 5-phosphate.</text>
</comment>
<dbReference type="SUPFAM" id="SSF53633">
    <property type="entry name" value="Carbamate kinase-like"/>
    <property type="match status" value="1"/>
</dbReference>
<dbReference type="PIRSF" id="PIRSF000729">
    <property type="entry name" value="GK"/>
    <property type="match status" value="1"/>
</dbReference>
<dbReference type="PANTHER" id="PTHR43654">
    <property type="entry name" value="GLUTAMATE 5-KINASE"/>
    <property type="match status" value="1"/>
</dbReference>
<keyword evidence="1" id="KW-0028">Amino-acid biosynthesis</keyword>
<proteinExistence type="inferred from homology"/>
<dbReference type="InterPro" id="IPR005715">
    <property type="entry name" value="Glu_5kinase/COase_Synthase"/>
</dbReference>
<dbReference type="PRINTS" id="PR00474">
    <property type="entry name" value="GLU5KINASE"/>
</dbReference>
<dbReference type="CDD" id="cd04242">
    <property type="entry name" value="AAK_G5K_ProB"/>
    <property type="match status" value="1"/>
</dbReference>
<dbReference type="InterPro" id="IPR001057">
    <property type="entry name" value="Glu/AcGlu_kinase"/>
</dbReference>
<dbReference type="Pfam" id="PF01472">
    <property type="entry name" value="PUA"/>
    <property type="match status" value="1"/>
</dbReference>